<evidence type="ECO:0000313" key="2">
    <source>
        <dbReference type="Ensembl" id="ENSSSUP00005002476.1"/>
    </source>
</evidence>
<reference evidence="2 3" key="1">
    <citation type="submission" date="2019-05" db="EMBL/GenBank/DDBJ databases">
        <title>A Chromosome-scale Meerkat (S. suricatta) Genome Assembly.</title>
        <authorList>
            <person name="Dudchenko O."/>
            <person name="Lieberman Aiden E."/>
            <person name="Tung J."/>
            <person name="Barreiro L.B."/>
            <person name="Clutton-Brock T.H."/>
        </authorList>
    </citation>
    <scope>NUCLEOTIDE SEQUENCE [LARGE SCALE GENOMIC DNA]</scope>
</reference>
<dbReference type="Proteomes" id="UP000472268">
    <property type="component" value="Chromosome 5"/>
</dbReference>
<dbReference type="GeneID" id="115292668"/>
<gene>
    <name evidence="2" type="primary">TEX55</name>
</gene>
<reference evidence="2" key="2">
    <citation type="submission" date="2025-08" db="UniProtKB">
        <authorList>
            <consortium name="Ensembl"/>
        </authorList>
    </citation>
    <scope>IDENTIFICATION</scope>
</reference>
<keyword evidence="3" id="KW-1185">Reference proteome</keyword>
<dbReference type="OrthoDB" id="522106at2759"/>
<sequence length="421" mass="48386">MEKLLKEAPAESLEPESTAKSPDVSRTDSKEDNWVNQNEEEVDDQTNHKTAEQLAQSVSGQTDHKDYEPPGRRTYDQADLRASDHANVAQPGTFDQDDQRIYEKTSGQAHRDSKVSLLHEQRTSVQIDHGMSSQALRRTSEQIDSRLSGLVERRTSEPMGYSRSNQVDPRTSIKTHHTVYHQEATELATQQTADLVGSSADHLTVDKTDSSDDYMVDHLMDEENYSRKDSLADYEAPGQEDDRILTQSGDSKEYKEAEFRVEPCKFEARKDHDSSWVSAETDTESVTNLQAFDSFDARFISNFQAKDQVYSQRFPSTSPKLDYVVGQEKTKAIENKLDDIPEYQEGSLGYGQTYMGQFPPIVYEDPYQVALQYMEKHHILQIFQQITENLVYEKPEDPLHFMLYKIQEMIENRDKCETYKE</sequence>
<dbReference type="PANTHER" id="PTHR47110:SF1">
    <property type="entry name" value="TESTIS-SPECIFIC EXPRESSED PROTEIN 55"/>
    <property type="match status" value="1"/>
</dbReference>
<proteinExistence type="predicted"/>
<protein>
    <recommendedName>
        <fullName evidence="4">Testis expressed 55</fullName>
    </recommendedName>
</protein>
<feature type="region of interest" description="Disordered" evidence="1">
    <location>
        <begin position="1"/>
        <end position="98"/>
    </location>
</feature>
<name>A0A673T0Q1_SURSU</name>
<dbReference type="GO" id="GO:0005634">
    <property type="term" value="C:nucleus"/>
    <property type="evidence" value="ECO:0007669"/>
    <property type="project" value="TreeGrafter"/>
</dbReference>
<dbReference type="InterPro" id="IPR040760">
    <property type="entry name" value="Tex55"/>
</dbReference>
<dbReference type="OMA" id="QPCKFEP"/>
<evidence type="ECO:0008006" key="4">
    <source>
        <dbReference type="Google" id="ProtNLM"/>
    </source>
</evidence>
<evidence type="ECO:0000313" key="3">
    <source>
        <dbReference type="Proteomes" id="UP000472268"/>
    </source>
</evidence>
<dbReference type="Pfam" id="PF17819">
    <property type="entry name" value="Tex55"/>
    <property type="match status" value="1"/>
</dbReference>
<dbReference type="CDD" id="cd22975">
    <property type="entry name" value="DD_TEX55"/>
    <property type="match status" value="1"/>
</dbReference>
<dbReference type="AlphaFoldDB" id="A0A673T0Q1"/>
<dbReference type="CTD" id="152405"/>
<organism evidence="2 3">
    <name type="scientific">Suricata suricatta</name>
    <name type="common">Meerkat</name>
    <dbReference type="NCBI Taxonomy" id="37032"/>
    <lineage>
        <taxon>Eukaryota</taxon>
        <taxon>Metazoa</taxon>
        <taxon>Chordata</taxon>
        <taxon>Craniata</taxon>
        <taxon>Vertebrata</taxon>
        <taxon>Euteleostomi</taxon>
        <taxon>Mammalia</taxon>
        <taxon>Eutheria</taxon>
        <taxon>Laurasiatheria</taxon>
        <taxon>Carnivora</taxon>
        <taxon>Feliformia</taxon>
        <taxon>Herpestidae</taxon>
        <taxon>Suricata</taxon>
    </lineage>
</organism>
<dbReference type="PANTHER" id="PTHR47110">
    <property type="entry name" value="TESTIS-SPECIFIC EXPRESSED PROTEIN 55"/>
    <property type="match status" value="1"/>
</dbReference>
<dbReference type="RefSeq" id="XP_029796562.1">
    <property type="nucleotide sequence ID" value="XM_029940702.1"/>
</dbReference>
<evidence type="ECO:0000256" key="1">
    <source>
        <dbReference type="SAM" id="MobiDB-lite"/>
    </source>
</evidence>
<accession>A0A673T0Q1</accession>
<feature type="compositionally biased region" description="Basic and acidic residues" evidence="1">
    <location>
        <begin position="23"/>
        <end position="33"/>
    </location>
</feature>
<dbReference type="Ensembl" id="ENSSSUT00005002895.1">
    <property type="protein sequence ID" value="ENSSSUP00005002476.1"/>
    <property type="gene ID" value="ENSSSUG00005001674.1"/>
</dbReference>
<feature type="compositionally biased region" description="Basic and acidic residues" evidence="1">
    <location>
        <begin position="62"/>
        <end position="84"/>
    </location>
</feature>
<dbReference type="SUPFAM" id="SSF47391">
    <property type="entry name" value="Dimerization-anchoring domain of cAMP-dependent PK regulatory subunit"/>
    <property type="match status" value="1"/>
</dbReference>
<dbReference type="InterPro" id="IPR048377">
    <property type="entry name" value="TEX55_DD"/>
</dbReference>
<reference evidence="2" key="3">
    <citation type="submission" date="2025-09" db="UniProtKB">
        <authorList>
            <consortium name="Ensembl"/>
        </authorList>
    </citation>
    <scope>IDENTIFICATION</scope>
</reference>